<keyword evidence="3" id="KW-1185">Reference proteome</keyword>
<accession>A0AAD6G8Y1</accession>
<feature type="compositionally biased region" description="Low complexity" evidence="1">
    <location>
        <begin position="67"/>
        <end position="80"/>
    </location>
</feature>
<sequence length="108" mass="11672">MDATLEPFHYNSTHLPVGSDSPVDRLSRSEATCLSSLGEDGRAAGRDLRRIHEGPPMEPGRGTLRDPAAGRAAHPRAPGPSGVAMPREGLCLHRLLDEDNARPPRRHP</sequence>
<dbReference type="AlphaFoldDB" id="A0AAD6G8Y1"/>
<feature type="compositionally biased region" description="Basic and acidic residues" evidence="1">
    <location>
        <begin position="39"/>
        <end position="55"/>
    </location>
</feature>
<evidence type="ECO:0000313" key="2">
    <source>
        <dbReference type="EMBL" id="KAJ5522973.1"/>
    </source>
</evidence>
<reference evidence="2 3" key="1">
    <citation type="journal article" date="2023" name="IMA Fungus">
        <title>Comparative genomic study of the Penicillium genus elucidates a diverse pangenome and 15 lateral gene transfer events.</title>
        <authorList>
            <person name="Petersen C."/>
            <person name="Sorensen T."/>
            <person name="Nielsen M.R."/>
            <person name="Sondergaard T.E."/>
            <person name="Sorensen J.L."/>
            <person name="Fitzpatrick D.A."/>
            <person name="Frisvad J.C."/>
            <person name="Nielsen K.L."/>
        </authorList>
    </citation>
    <scope>NUCLEOTIDE SEQUENCE [LARGE SCALE GENOMIC DNA]</scope>
    <source>
        <strain evidence="2 3">IBT 35679</strain>
    </source>
</reference>
<dbReference type="EMBL" id="JAQIZZ010000010">
    <property type="protein sequence ID" value="KAJ5522973.1"/>
    <property type="molecule type" value="Genomic_DNA"/>
</dbReference>
<gene>
    <name evidence="2" type="ORF">N7494_013159</name>
</gene>
<feature type="region of interest" description="Disordered" evidence="1">
    <location>
        <begin position="1"/>
        <end position="86"/>
    </location>
</feature>
<proteinExistence type="predicted"/>
<dbReference type="Proteomes" id="UP001220324">
    <property type="component" value="Unassembled WGS sequence"/>
</dbReference>
<name>A0AAD6G8Y1_9EURO</name>
<evidence type="ECO:0000313" key="3">
    <source>
        <dbReference type="Proteomes" id="UP001220324"/>
    </source>
</evidence>
<protein>
    <submittedName>
        <fullName evidence="2">Uncharacterized protein</fullName>
    </submittedName>
</protein>
<evidence type="ECO:0000256" key="1">
    <source>
        <dbReference type="SAM" id="MobiDB-lite"/>
    </source>
</evidence>
<organism evidence="2 3">
    <name type="scientific">Penicillium frequentans</name>
    <dbReference type="NCBI Taxonomy" id="3151616"/>
    <lineage>
        <taxon>Eukaryota</taxon>
        <taxon>Fungi</taxon>
        <taxon>Dikarya</taxon>
        <taxon>Ascomycota</taxon>
        <taxon>Pezizomycotina</taxon>
        <taxon>Eurotiomycetes</taxon>
        <taxon>Eurotiomycetidae</taxon>
        <taxon>Eurotiales</taxon>
        <taxon>Aspergillaceae</taxon>
        <taxon>Penicillium</taxon>
    </lineage>
</organism>
<comment type="caution">
    <text evidence="2">The sequence shown here is derived from an EMBL/GenBank/DDBJ whole genome shotgun (WGS) entry which is preliminary data.</text>
</comment>